<evidence type="ECO:0000256" key="1">
    <source>
        <dbReference type="SAM" id="Phobius"/>
    </source>
</evidence>
<sequence>MKPIILEDVSVVDLYRLIFELDLVQVLFVAQNDHLHIPGWKTMAITQLTAIRHTASLAILLFLCLPIEKKKHDTN</sequence>
<feature type="transmembrane region" description="Helical" evidence="1">
    <location>
        <begin position="50"/>
        <end position="67"/>
    </location>
</feature>
<name>A0A1B0A1F0_GLOPL</name>
<keyword evidence="1" id="KW-0472">Membrane</keyword>
<reference evidence="3" key="1">
    <citation type="submission" date="2014-03" db="EMBL/GenBank/DDBJ databases">
        <authorList>
            <person name="Aksoy S."/>
            <person name="Warren W."/>
            <person name="Wilson R.K."/>
        </authorList>
    </citation>
    <scope>NUCLEOTIDE SEQUENCE [LARGE SCALE GENOMIC DNA]</scope>
    <source>
        <strain evidence="3">IAEA</strain>
    </source>
</reference>
<accession>A0A1B0A1F0</accession>
<evidence type="ECO:0000313" key="3">
    <source>
        <dbReference type="Proteomes" id="UP000092445"/>
    </source>
</evidence>
<reference evidence="2" key="2">
    <citation type="submission" date="2020-05" db="UniProtKB">
        <authorList>
            <consortium name="EnsemblMetazoa"/>
        </authorList>
    </citation>
    <scope>IDENTIFICATION</scope>
    <source>
        <strain evidence="2">IAEA</strain>
    </source>
</reference>
<dbReference type="VEuPathDB" id="VectorBase:GPAI031477"/>
<dbReference type="EnsemblMetazoa" id="GPAI031477-RA">
    <property type="protein sequence ID" value="GPAI031477-PA"/>
    <property type="gene ID" value="GPAI031477"/>
</dbReference>
<evidence type="ECO:0000313" key="2">
    <source>
        <dbReference type="EnsemblMetazoa" id="GPAI031477-PA"/>
    </source>
</evidence>
<keyword evidence="1" id="KW-1133">Transmembrane helix</keyword>
<proteinExistence type="predicted"/>
<organism evidence="2 3">
    <name type="scientific">Glossina pallidipes</name>
    <name type="common">Tsetse fly</name>
    <dbReference type="NCBI Taxonomy" id="7398"/>
    <lineage>
        <taxon>Eukaryota</taxon>
        <taxon>Metazoa</taxon>
        <taxon>Ecdysozoa</taxon>
        <taxon>Arthropoda</taxon>
        <taxon>Hexapoda</taxon>
        <taxon>Insecta</taxon>
        <taxon>Pterygota</taxon>
        <taxon>Neoptera</taxon>
        <taxon>Endopterygota</taxon>
        <taxon>Diptera</taxon>
        <taxon>Brachycera</taxon>
        <taxon>Muscomorpha</taxon>
        <taxon>Hippoboscoidea</taxon>
        <taxon>Glossinidae</taxon>
        <taxon>Glossina</taxon>
    </lineage>
</organism>
<keyword evidence="3" id="KW-1185">Reference proteome</keyword>
<keyword evidence="1" id="KW-0812">Transmembrane</keyword>
<protein>
    <submittedName>
        <fullName evidence="2">Uncharacterized protein</fullName>
    </submittedName>
</protein>
<dbReference type="AlphaFoldDB" id="A0A1B0A1F0"/>
<dbReference type="Proteomes" id="UP000092445">
    <property type="component" value="Unassembled WGS sequence"/>
</dbReference>